<feature type="non-terminal residue" evidence="2">
    <location>
        <position position="365"/>
    </location>
</feature>
<feature type="region of interest" description="Disordered" evidence="1">
    <location>
        <begin position="1"/>
        <end position="185"/>
    </location>
</feature>
<feature type="compositionally biased region" description="Polar residues" evidence="1">
    <location>
        <begin position="143"/>
        <end position="155"/>
    </location>
</feature>
<evidence type="ECO:0000313" key="3">
    <source>
        <dbReference type="Proteomes" id="UP000053630"/>
    </source>
</evidence>
<accession>R7SF85</accession>
<reference evidence="3" key="1">
    <citation type="journal article" date="2012" name="Science">
        <title>The Paleozoic origin of enzymatic lignin decomposition reconstructed from 31 fungal genomes.</title>
        <authorList>
            <person name="Floudas D."/>
            <person name="Binder M."/>
            <person name="Riley R."/>
            <person name="Barry K."/>
            <person name="Blanchette R.A."/>
            <person name="Henrissat B."/>
            <person name="Martinez A.T."/>
            <person name="Otillar R."/>
            <person name="Spatafora J.W."/>
            <person name="Yadav J.S."/>
            <person name="Aerts A."/>
            <person name="Benoit I."/>
            <person name="Boyd A."/>
            <person name="Carlson A."/>
            <person name="Copeland A."/>
            <person name="Coutinho P.M."/>
            <person name="de Vries R.P."/>
            <person name="Ferreira P."/>
            <person name="Findley K."/>
            <person name="Foster B."/>
            <person name="Gaskell J."/>
            <person name="Glotzer D."/>
            <person name="Gorecki P."/>
            <person name="Heitman J."/>
            <person name="Hesse C."/>
            <person name="Hori C."/>
            <person name="Igarashi K."/>
            <person name="Jurgens J.A."/>
            <person name="Kallen N."/>
            <person name="Kersten P."/>
            <person name="Kohler A."/>
            <person name="Kuees U."/>
            <person name="Kumar T.K.A."/>
            <person name="Kuo A."/>
            <person name="LaButti K."/>
            <person name="Larrondo L.F."/>
            <person name="Lindquist E."/>
            <person name="Ling A."/>
            <person name="Lombard V."/>
            <person name="Lucas S."/>
            <person name="Lundell T."/>
            <person name="Martin R."/>
            <person name="McLaughlin D.J."/>
            <person name="Morgenstern I."/>
            <person name="Morin E."/>
            <person name="Murat C."/>
            <person name="Nagy L.G."/>
            <person name="Nolan M."/>
            <person name="Ohm R.A."/>
            <person name="Patyshakuliyeva A."/>
            <person name="Rokas A."/>
            <person name="Ruiz-Duenas F.J."/>
            <person name="Sabat G."/>
            <person name="Salamov A."/>
            <person name="Samejima M."/>
            <person name="Schmutz J."/>
            <person name="Slot J.C."/>
            <person name="St John F."/>
            <person name="Stenlid J."/>
            <person name="Sun H."/>
            <person name="Sun S."/>
            <person name="Syed K."/>
            <person name="Tsang A."/>
            <person name="Wiebenga A."/>
            <person name="Young D."/>
            <person name="Pisabarro A."/>
            <person name="Eastwood D.C."/>
            <person name="Martin F."/>
            <person name="Cullen D."/>
            <person name="Grigoriev I.V."/>
            <person name="Hibbett D.S."/>
        </authorList>
    </citation>
    <scope>NUCLEOTIDE SEQUENCE [LARGE SCALE GENOMIC DNA]</scope>
    <source>
        <strain evidence="3">MF3/22</strain>
    </source>
</reference>
<gene>
    <name evidence="2" type="ORF">FOMMEDRAFT_32514</name>
</gene>
<feature type="compositionally biased region" description="Polar residues" evidence="1">
    <location>
        <begin position="42"/>
        <end position="51"/>
    </location>
</feature>
<dbReference type="KEGG" id="fme:FOMMEDRAFT_32514"/>
<dbReference type="Proteomes" id="UP000053630">
    <property type="component" value="Unassembled WGS sequence"/>
</dbReference>
<dbReference type="RefSeq" id="XP_007272351.1">
    <property type="nucleotide sequence ID" value="XM_007272289.1"/>
</dbReference>
<protein>
    <submittedName>
        <fullName evidence="2">Uncharacterized protein</fullName>
    </submittedName>
</protein>
<evidence type="ECO:0000313" key="2">
    <source>
        <dbReference type="EMBL" id="EJC97386.1"/>
    </source>
</evidence>
<evidence type="ECO:0000256" key="1">
    <source>
        <dbReference type="SAM" id="MobiDB-lite"/>
    </source>
</evidence>
<feature type="compositionally biased region" description="Polar residues" evidence="1">
    <location>
        <begin position="62"/>
        <end position="72"/>
    </location>
</feature>
<sequence length="365" mass="40416">MPPSIEVPPNKRTHTDFREAFGSQLPPKKTRPKREYLDPYSAGTQSGTKAQSDAKKHKPLSSVPSSQSTGEQAQPMYHSLAAYPSAQQNTPDVSNPSGHQSPLSLGTTQQTYDTAAQVASTCLPSSTNSAHSSAPNPSEHHNALSSGTSQQTNDTAHALVPATKSTQQASCEDTDSTKRRRSVSVMPPPLALRFFRERASFPEPRKVDATSNHSTSTLKKLKVEGMVDVPVFAFKEADRFDRYIEVLENRLREDDMRLRLRGYPNASDNEVEAAFARQFGPMSEYDVISDPFIAVHSEGDLMNCWRNGPVKAVRFSGYHLFGIDIRTYDQPPLPRRERLKNKAKTDFATKVGPIILHITEGKGHR</sequence>
<organism evidence="2 3">
    <name type="scientific">Fomitiporia mediterranea (strain MF3/22)</name>
    <name type="common">Grapevine white-rot fungus</name>
    <dbReference type="NCBI Taxonomy" id="694068"/>
    <lineage>
        <taxon>Eukaryota</taxon>
        <taxon>Fungi</taxon>
        <taxon>Dikarya</taxon>
        <taxon>Basidiomycota</taxon>
        <taxon>Agaricomycotina</taxon>
        <taxon>Agaricomycetes</taxon>
        <taxon>Hymenochaetales</taxon>
        <taxon>Hymenochaetaceae</taxon>
        <taxon>Fomitiporia</taxon>
    </lineage>
</organism>
<feature type="compositionally biased region" description="Polar residues" evidence="1">
    <location>
        <begin position="85"/>
        <end position="136"/>
    </location>
</feature>
<name>R7SF85_FOMME</name>
<proteinExistence type="predicted"/>
<keyword evidence="3" id="KW-1185">Reference proteome</keyword>
<dbReference type="EMBL" id="JH718780">
    <property type="protein sequence ID" value="EJC97386.1"/>
    <property type="molecule type" value="Genomic_DNA"/>
</dbReference>
<dbReference type="AlphaFoldDB" id="R7SF85"/>
<dbReference type="GeneID" id="18679209"/>